<evidence type="ECO:0000313" key="1">
    <source>
        <dbReference type="EMBL" id="KKM74974.1"/>
    </source>
</evidence>
<accession>A0A0F9JYV0</accession>
<gene>
    <name evidence="1" type="ORF">LCGC14_1394880</name>
</gene>
<dbReference type="EMBL" id="LAZR01009053">
    <property type="protein sequence ID" value="KKM74974.1"/>
    <property type="molecule type" value="Genomic_DNA"/>
</dbReference>
<comment type="caution">
    <text evidence="1">The sequence shown here is derived from an EMBL/GenBank/DDBJ whole genome shotgun (WGS) entry which is preliminary data.</text>
</comment>
<reference evidence="1" key="1">
    <citation type="journal article" date="2015" name="Nature">
        <title>Complex archaea that bridge the gap between prokaryotes and eukaryotes.</title>
        <authorList>
            <person name="Spang A."/>
            <person name="Saw J.H."/>
            <person name="Jorgensen S.L."/>
            <person name="Zaremba-Niedzwiedzka K."/>
            <person name="Martijn J."/>
            <person name="Lind A.E."/>
            <person name="van Eijk R."/>
            <person name="Schleper C."/>
            <person name="Guy L."/>
            <person name="Ettema T.J."/>
        </authorList>
    </citation>
    <scope>NUCLEOTIDE SEQUENCE</scope>
</reference>
<protein>
    <submittedName>
        <fullName evidence="1">Uncharacterized protein</fullName>
    </submittedName>
</protein>
<proteinExistence type="predicted"/>
<sequence>MYRNPNNYFVGVHRGAARPCECCNHPIVLDHNDPAVYGSGRFCSHICSKLRTPEKHWNWMTENPEAYKKWVEWQKKKETPPEGTMDGIRVLPI</sequence>
<organism evidence="1">
    <name type="scientific">marine sediment metagenome</name>
    <dbReference type="NCBI Taxonomy" id="412755"/>
    <lineage>
        <taxon>unclassified sequences</taxon>
        <taxon>metagenomes</taxon>
        <taxon>ecological metagenomes</taxon>
    </lineage>
</organism>
<dbReference type="AlphaFoldDB" id="A0A0F9JYV0"/>
<name>A0A0F9JYV0_9ZZZZ</name>